<dbReference type="PANTHER" id="PTHR37293">
    <property type="entry name" value="PHAGE REPLICATION PROTEIN-RELATED"/>
    <property type="match status" value="1"/>
</dbReference>
<dbReference type="Pfam" id="PF09681">
    <property type="entry name" value="Phage_rep_org_N"/>
    <property type="match status" value="1"/>
</dbReference>
<keyword evidence="5" id="KW-1185">Reference proteome</keyword>
<dbReference type="InterPro" id="IPR011741">
    <property type="entry name" value="Phg_2220_C"/>
</dbReference>
<evidence type="ECO:0000313" key="4">
    <source>
        <dbReference type="EMBL" id="MBC5631033.1"/>
    </source>
</evidence>
<dbReference type="PANTHER" id="PTHR37293:SF7">
    <property type="entry name" value="HYPOTHETICAL PHAGE PROTEIN"/>
    <property type="match status" value="1"/>
</dbReference>
<feature type="region of interest" description="Disordered" evidence="1">
    <location>
        <begin position="258"/>
        <end position="278"/>
    </location>
</feature>
<evidence type="ECO:0000259" key="2">
    <source>
        <dbReference type="Pfam" id="PF09524"/>
    </source>
</evidence>
<evidence type="ECO:0000256" key="1">
    <source>
        <dbReference type="SAM" id="MobiDB-lite"/>
    </source>
</evidence>
<dbReference type="EMBL" id="JACOOO010000047">
    <property type="protein sequence ID" value="MBC5631033.1"/>
    <property type="molecule type" value="Genomic_DNA"/>
</dbReference>
<dbReference type="InterPro" id="IPR010056">
    <property type="entry name" value="Phage_rep_org__N"/>
</dbReference>
<feature type="region of interest" description="Disordered" evidence="1">
    <location>
        <begin position="130"/>
        <end position="167"/>
    </location>
</feature>
<evidence type="ECO:0000259" key="3">
    <source>
        <dbReference type="Pfam" id="PF09681"/>
    </source>
</evidence>
<feature type="domain" description="Phage conserved hypothetical protein C-terminal" evidence="2">
    <location>
        <begin position="177"/>
        <end position="248"/>
    </location>
</feature>
<reference evidence="4 5" key="1">
    <citation type="submission" date="2020-08" db="EMBL/GenBank/DDBJ databases">
        <title>Genome public.</title>
        <authorList>
            <person name="Liu C."/>
            <person name="Sun Q."/>
        </authorList>
    </citation>
    <scope>NUCLEOTIDE SEQUENCE [LARGE SCALE GENOMIC DNA]</scope>
    <source>
        <strain evidence="4 5">NSJ-6</strain>
    </source>
</reference>
<feature type="compositionally biased region" description="Acidic residues" evidence="1">
    <location>
        <begin position="154"/>
        <end position="167"/>
    </location>
</feature>
<dbReference type="InterPro" id="IPR053162">
    <property type="entry name" value="DnaD"/>
</dbReference>
<feature type="domain" description="Phage replisome organiser N-terminal" evidence="3">
    <location>
        <begin position="6"/>
        <end position="124"/>
    </location>
</feature>
<accession>A0ABR7DI45</accession>
<dbReference type="Proteomes" id="UP000596929">
    <property type="component" value="Unassembled WGS sequence"/>
</dbReference>
<sequence length="290" mass="33755">MSSVKWIKIVTDIFDDEKILLIESLPGSDSIIVIWFKLLCLAGKNNNSGVFLLNDRIPYTEEMLATIFRKEVNTVRFALKTFSDFGMIELINNVITIPNWNKHQTLDAYEKKKERDRIYQKEKRAKQKLLIESSKKSSDKSNDNSSDTSSDVVALEEDKEKEEEREEDIDINIYSEIIDYLNSKANTNYRVNNKKTRASINARIAEGFTIDDFKKVIDIKSSEWLNTNMQQYLRPETLFGTKFEGYLNQKVTKQVGNYTSNNSKRHQENTSSSYNHNDIEAELLKFQEEL</sequence>
<dbReference type="Pfam" id="PF09524">
    <property type="entry name" value="Phg_2220_C"/>
    <property type="match status" value="1"/>
</dbReference>
<dbReference type="NCBIfam" id="TIGR02220">
    <property type="entry name" value="phg_TIGR02220"/>
    <property type="match status" value="1"/>
</dbReference>
<proteinExistence type="predicted"/>
<feature type="compositionally biased region" description="Basic and acidic residues" evidence="1">
    <location>
        <begin position="133"/>
        <end position="142"/>
    </location>
</feature>
<organism evidence="4 5">
    <name type="scientific">Clostridium hominis</name>
    <dbReference type="NCBI Taxonomy" id="2763036"/>
    <lineage>
        <taxon>Bacteria</taxon>
        <taxon>Bacillati</taxon>
        <taxon>Bacillota</taxon>
        <taxon>Clostridia</taxon>
        <taxon>Eubacteriales</taxon>
        <taxon>Clostridiaceae</taxon>
        <taxon>Clostridium</taxon>
    </lineage>
</organism>
<name>A0ABR7DI45_9CLOT</name>
<comment type="caution">
    <text evidence="4">The sequence shown here is derived from an EMBL/GenBank/DDBJ whole genome shotgun (WGS) entry which is preliminary data.</text>
</comment>
<dbReference type="NCBIfam" id="TIGR01714">
    <property type="entry name" value="phage_rep_org_N"/>
    <property type="match status" value="1"/>
</dbReference>
<protein>
    <submittedName>
        <fullName evidence="4">Phage replisome organizer N-terminal domain-containing protein</fullName>
    </submittedName>
</protein>
<dbReference type="RefSeq" id="WP_186861141.1">
    <property type="nucleotide sequence ID" value="NZ_JACOOO010000047.1"/>
</dbReference>
<evidence type="ECO:0000313" key="5">
    <source>
        <dbReference type="Proteomes" id="UP000596929"/>
    </source>
</evidence>
<gene>
    <name evidence="4" type="ORF">H8S20_19590</name>
</gene>